<dbReference type="GO" id="GO:0006508">
    <property type="term" value="P:proteolysis"/>
    <property type="evidence" value="ECO:0007669"/>
    <property type="project" value="UniProtKB-KW"/>
</dbReference>
<dbReference type="GO" id="GO:0008270">
    <property type="term" value="F:zinc ion binding"/>
    <property type="evidence" value="ECO:0007669"/>
    <property type="project" value="UniProtKB-UniRule"/>
</dbReference>
<dbReference type="PANTHER" id="PTHR43221:SF2">
    <property type="entry name" value="PROTEASE HTPX HOMOLOG"/>
    <property type="match status" value="1"/>
</dbReference>
<evidence type="ECO:0000256" key="6">
    <source>
        <dbReference type="ARBA" id="ARBA00022801"/>
    </source>
</evidence>
<evidence type="ECO:0000256" key="9">
    <source>
        <dbReference type="ARBA" id="ARBA00023049"/>
    </source>
</evidence>
<dbReference type="Proteomes" id="UP000269198">
    <property type="component" value="Unassembled WGS sequence"/>
</dbReference>
<evidence type="ECO:0000313" key="13">
    <source>
        <dbReference type="EMBL" id="RNL81769.1"/>
    </source>
</evidence>
<evidence type="ECO:0000256" key="11">
    <source>
        <dbReference type="HAMAP-Rule" id="MF_00188"/>
    </source>
</evidence>
<keyword evidence="5 11" id="KW-0479">Metal-binding</keyword>
<feature type="transmembrane region" description="Helical" evidence="11">
    <location>
        <begin position="188"/>
        <end position="210"/>
    </location>
</feature>
<dbReference type="Pfam" id="PF01435">
    <property type="entry name" value="Peptidase_M48"/>
    <property type="match status" value="1"/>
</dbReference>
<evidence type="ECO:0000256" key="10">
    <source>
        <dbReference type="ARBA" id="ARBA00023136"/>
    </source>
</evidence>
<dbReference type="GO" id="GO:0005886">
    <property type="term" value="C:plasma membrane"/>
    <property type="evidence" value="ECO:0007669"/>
    <property type="project" value="UniProtKB-SubCell"/>
</dbReference>
<keyword evidence="2 11" id="KW-1003">Cell membrane</keyword>
<dbReference type="EMBL" id="RJMB01000030">
    <property type="protein sequence ID" value="RNL81769.1"/>
    <property type="molecule type" value="Genomic_DNA"/>
</dbReference>
<organism evidence="13 14">
    <name type="scientific">Halostreptopolyspora alba</name>
    <dbReference type="NCBI Taxonomy" id="2487137"/>
    <lineage>
        <taxon>Bacteria</taxon>
        <taxon>Bacillati</taxon>
        <taxon>Actinomycetota</taxon>
        <taxon>Actinomycetes</taxon>
        <taxon>Streptosporangiales</taxon>
        <taxon>Nocardiopsidaceae</taxon>
        <taxon>Halostreptopolyspora</taxon>
    </lineage>
</organism>
<dbReference type="NCBIfam" id="NF002669">
    <property type="entry name" value="PRK02391.1"/>
    <property type="match status" value="1"/>
</dbReference>
<dbReference type="OrthoDB" id="15218at2"/>
<feature type="active site" evidence="11">
    <location>
        <position position="142"/>
    </location>
</feature>
<feature type="transmembrane region" description="Helical" evidence="11">
    <location>
        <begin position="151"/>
        <end position="176"/>
    </location>
</feature>
<keyword evidence="9 11" id="KW-0482">Metalloprotease</keyword>
<keyword evidence="4 11" id="KW-0812">Transmembrane</keyword>
<evidence type="ECO:0000256" key="5">
    <source>
        <dbReference type="ARBA" id="ARBA00022723"/>
    </source>
</evidence>
<evidence type="ECO:0000256" key="3">
    <source>
        <dbReference type="ARBA" id="ARBA00022670"/>
    </source>
</evidence>
<protein>
    <recommendedName>
        <fullName evidence="11">Protease HtpX homolog</fullName>
        <ecNumber evidence="11">3.4.24.-</ecNumber>
    </recommendedName>
</protein>
<dbReference type="InterPro" id="IPR001915">
    <property type="entry name" value="Peptidase_M48"/>
</dbReference>
<dbReference type="CDD" id="cd07327">
    <property type="entry name" value="M48B_HtpX_like"/>
    <property type="match status" value="1"/>
</dbReference>
<comment type="subcellular location">
    <subcellularLocation>
        <location evidence="11">Cell membrane</location>
        <topology evidence="11">Multi-pass membrane protein</topology>
    </subcellularLocation>
</comment>
<keyword evidence="7 11" id="KW-0862">Zinc</keyword>
<evidence type="ECO:0000256" key="8">
    <source>
        <dbReference type="ARBA" id="ARBA00022989"/>
    </source>
</evidence>
<proteinExistence type="inferred from homology"/>
<dbReference type="AlphaFoldDB" id="A0A3N0E1P3"/>
<dbReference type="HAMAP" id="MF_00188">
    <property type="entry name" value="Pept_M48_protease_HtpX"/>
    <property type="match status" value="1"/>
</dbReference>
<comment type="caution">
    <text evidence="13">The sequence shown here is derived from an EMBL/GenBank/DDBJ whole genome shotgun (WGS) entry which is preliminary data.</text>
</comment>
<evidence type="ECO:0000259" key="12">
    <source>
        <dbReference type="Pfam" id="PF01435"/>
    </source>
</evidence>
<keyword evidence="10 11" id="KW-0472">Membrane</keyword>
<feature type="binding site" evidence="11">
    <location>
        <position position="219"/>
    </location>
    <ligand>
        <name>Zn(2+)</name>
        <dbReference type="ChEBI" id="CHEBI:29105"/>
        <note>catalytic</note>
    </ligand>
</feature>
<comment type="similarity">
    <text evidence="1 11">Belongs to the peptidase M48B family.</text>
</comment>
<name>A0A3N0E1P3_9ACTN</name>
<gene>
    <name evidence="11 13" type="primary">htpX</name>
    <name evidence="13" type="ORF">EFW17_21575</name>
</gene>
<dbReference type="PANTHER" id="PTHR43221">
    <property type="entry name" value="PROTEASE HTPX"/>
    <property type="match status" value="1"/>
</dbReference>
<dbReference type="EC" id="3.4.24.-" evidence="11"/>
<evidence type="ECO:0000313" key="14">
    <source>
        <dbReference type="Proteomes" id="UP000269198"/>
    </source>
</evidence>
<evidence type="ECO:0000256" key="4">
    <source>
        <dbReference type="ARBA" id="ARBA00022692"/>
    </source>
</evidence>
<reference evidence="13 14" key="1">
    <citation type="submission" date="2018-11" db="EMBL/GenBank/DDBJ databases">
        <title>The genome draft of YIM 96095.</title>
        <authorList>
            <person name="Tang S.-K."/>
            <person name="Chunyu W.-X."/>
            <person name="Feng Y.-Z."/>
        </authorList>
    </citation>
    <scope>NUCLEOTIDE SEQUENCE [LARGE SCALE GENOMIC DNA]</scope>
    <source>
        <strain evidence="13 14">YIM 96095</strain>
    </source>
</reference>
<feature type="binding site" evidence="11">
    <location>
        <position position="145"/>
    </location>
    <ligand>
        <name>Zn(2+)</name>
        <dbReference type="ChEBI" id="CHEBI:29105"/>
        <note>catalytic</note>
    </ligand>
</feature>
<dbReference type="InterPro" id="IPR022919">
    <property type="entry name" value="Pept_M48_protease_HtpX"/>
</dbReference>
<dbReference type="InterPro" id="IPR050083">
    <property type="entry name" value="HtpX_protease"/>
</dbReference>
<keyword evidence="8 11" id="KW-1133">Transmembrane helix</keyword>
<dbReference type="Gene3D" id="3.30.2010.10">
    <property type="entry name" value="Metalloproteases ('zincins'), catalytic domain"/>
    <property type="match status" value="1"/>
</dbReference>
<evidence type="ECO:0000256" key="1">
    <source>
        <dbReference type="ARBA" id="ARBA00009779"/>
    </source>
</evidence>
<keyword evidence="6 11" id="KW-0378">Hydrolase</keyword>
<evidence type="ECO:0000256" key="2">
    <source>
        <dbReference type="ARBA" id="ARBA00022475"/>
    </source>
</evidence>
<feature type="binding site" evidence="11">
    <location>
        <position position="141"/>
    </location>
    <ligand>
        <name>Zn(2+)</name>
        <dbReference type="ChEBI" id="CHEBI:29105"/>
        <note>catalytic</note>
    </ligand>
</feature>
<feature type="transmembrane region" description="Helical" evidence="11">
    <location>
        <begin position="12"/>
        <end position="35"/>
    </location>
</feature>
<accession>A0A3N0E1P3</accession>
<comment type="cofactor">
    <cofactor evidence="11">
        <name>Zn(2+)</name>
        <dbReference type="ChEBI" id="CHEBI:29105"/>
    </cofactor>
    <text evidence="11">Binds 1 zinc ion per subunit.</text>
</comment>
<sequence>MAGSKFIPDHGLTARMLLTMFLLGVVYVAFVVALIYVGMPWPLVVLVVVGFAVFQYFTSDKVAMFSMGAREVSPEQAPQLHAVVDRLCAMADMPKPKVAIADSDVPNAFATGHNRKNAVVCVTTGLLRRLENQELESVLAHELSHVAHRDVMVMTIAGFLGIVAGFLTQVGLRFVAFGGGGRGNNGPAPALIALGVVVVSVVVWVLSFVLTRMLSRYRELSADRAAAYLTGQPSTLGSALTKITGEMGRIPSRDLRQAEPFNAFFFTPAFSKKQGFSLSQLFATHPPVEQRLEQLAGISRQLGQGT</sequence>
<dbReference type="RefSeq" id="WP_123203257.1">
    <property type="nucleotide sequence ID" value="NZ_RJMB01000030.1"/>
</dbReference>
<dbReference type="GO" id="GO:0004222">
    <property type="term" value="F:metalloendopeptidase activity"/>
    <property type="evidence" value="ECO:0007669"/>
    <property type="project" value="UniProtKB-UniRule"/>
</dbReference>
<keyword evidence="3 11" id="KW-0645">Protease</keyword>
<feature type="domain" description="Peptidase M48" evidence="12">
    <location>
        <begin position="74"/>
        <end position="297"/>
    </location>
</feature>
<keyword evidence="14" id="KW-1185">Reference proteome</keyword>
<evidence type="ECO:0000256" key="7">
    <source>
        <dbReference type="ARBA" id="ARBA00022833"/>
    </source>
</evidence>
<feature type="transmembrane region" description="Helical" evidence="11">
    <location>
        <begin position="41"/>
        <end position="58"/>
    </location>
</feature>